<dbReference type="Proteomes" id="UP000014974">
    <property type="component" value="Unassembled WGS sequence"/>
</dbReference>
<sequence length="49" mass="5449">MSLGYVDWIDQIGTPYPVKEERAIFIGVLIPENNTLKGLLYANIVLLAS</sequence>
<protein>
    <submittedName>
        <fullName evidence="1">Uncharacterized protein</fullName>
    </submittedName>
</protein>
<proteinExistence type="predicted"/>
<evidence type="ECO:0000313" key="2">
    <source>
        <dbReference type="Proteomes" id="UP000014974"/>
    </source>
</evidence>
<dbReference type="AlphaFoldDB" id="S7VNC0"/>
<reference evidence="1 2" key="1">
    <citation type="journal article" date="2013" name="Genome Announc.">
        <title>Draft Genome Sequence of Cyclobacterium qasimii Strain M12-11BT, Isolated from Arctic Marine Sediment.</title>
        <authorList>
            <person name="Shivaji S."/>
            <person name="Ara S."/>
            <person name="Singh A."/>
            <person name="Kumar Pinnaka A."/>
        </authorList>
    </citation>
    <scope>NUCLEOTIDE SEQUENCE [LARGE SCALE GENOMIC DNA]</scope>
    <source>
        <strain evidence="1 2">M12-11B</strain>
    </source>
</reference>
<organism evidence="1 2">
    <name type="scientific">Cyclobacterium qasimii M12-11B</name>
    <dbReference type="NCBI Taxonomy" id="641524"/>
    <lineage>
        <taxon>Bacteria</taxon>
        <taxon>Pseudomonadati</taxon>
        <taxon>Bacteroidota</taxon>
        <taxon>Cytophagia</taxon>
        <taxon>Cytophagales</taxon>
        <taxon>Cyclobacteriaceae</taxon>
        <taxon>Cyclobacterium</taxon>
    </lineage>
</organism>
<evidence type="ECO:0000313" key="1">
    <source>
        <dbReference type="EMBL" id="EPR71685.1"/>
    </source>
</evidence>
<accession>S7VNC0</accession>
<dbReference type="RefSeq" id="WP_020891238.1">
    <property type="nucleotide sequence ID" value="NZ_ATNM01000004.1"/>
</dbReference>
<name>S7VNC0_9BACT</name>
<gene>
    <name evidence="1" type="ORF">ADICYQ_0156</name>
</gene>
<dbReference type="EMBL" id="ATNM01000004">
    <property type="protein sequence ID" value="EPR71685.1"/>
    <property type="molecule type" value="Genomic_DNA"/>
</dbReference>
<dbReference type="PATRIC" id="fig|641524.5.peg.152"/>
<comment type="caution">
    <text evidence="1">The sequence shown here is derived from an EMBL/GenBank/DDBJ whole genome shotgun (WGS) entry which is preliminary data.</text>
</comment>